<keyword evidence="3" id="KW-1185">Reference proteome</keyword>
<name>A0A317KVT3_9BACI</name>
<accession>A0A317KVT3</accession>
<comment type="caution">
    <text evidence="2">The sequence shown here is derived from an EMBL/GenBank/DDBJ whole genome shotgun (WGS) entry which is preliminary data.</text>
</comment>
<reference evidence="2 3" key="1">
    <citation type="submission" date="2018-05" db="EMBL/GenBank/DDBJ databases">
        <title>Genomic analysis of Gracilibacillus dipsosauri DD1 reveals novel features of a salt-tolerant amylase.</title>
        <authorList>
            <person name="Deutch C.E."/>
            <person name="Yang S."/>
        </authorList>
    </citation>
    <scope>NUCLEOTIDE SEQUENCE [LARGE SCALE GENOMIC DNA]</scope>
    <source>
        <strain evidence="2 3">DD1</strain>
    </source>
</reference>
<feature type="transmembrane region" description="Helical" evidence="1">
    <location>
        <begin position="61"/>
        <end position="80"/>
    </location>
</feature>
<dbReference type="Proteomes" id="UP000245624">
    <property type="component" value="Unassembled WGS sequence"/>
</dbReference>
<dbReference type="EMBL" id="QGTD01000013">
    <property type="protein sequence ID" value="PWU67621.1"/>
    <property type="molecule type" value="Genomic_DNA"/>
</dbReference>
<proteinExistence type="predicted"/>
<evidence type="ECO:0000313" key="3">
    <source>
        <dbReference type="Proteomes" id="UP000245624"/>
    </source>
</evidence>
<sequence length="185" mass="21767">MTQPFIGMLLFIFLIIPPIARFFESIMILHMHMQMPLFILSGFLMYPFLREKAPNFFLEWNKNGKPGLLLFLLIIVYWTIPRTMDDALQNYLVEWFKFVSLTFFAGIPLRDSWSKVPSSAKQWLFVLILVLFTVMGVLYILSPVQLCNNYLLVEQVTLGWGFITMGICIMIYLIQKWFINPGDYE</sequence>
<organism evidence="2 3">
    <name type="scientific">Gracilibacillus dipsosauri</name>
    <dbReference type="NCBI Taxonomy" id="178340"/>
    <lineage>
        <taxon>Bacteria</taxon>
        <taxon>Bacillati</taxon>
        <taxon>Bacillota</taxon>
        <taxon>Bacilli</taxon>
        <taxon>Bacillales</taxon>
        <taxon>Bacillaceae</taxon>
        <taxon>Gracilibacillus</taxon>
    </lineage>
</organism>
<dbReference type="RefSeq" id="WP_109984973.1">
    <property type="nucleotide sequence ID" value="NZ_QGTD01000013.1"/>
</dbReference>
<dbReference type="OrthoDB" id="2388670at2"/>
<evidence type="ECO:0000313" key="2">
    <source>
        <dbReference type="EMBL" id="PWU67621.1"/>
    </source>
</evidence>
<keyword evidence="1" id="KW-0472">Membrane</keyword>
<evidence type="ECO:0000256" key="1">
    <source>
        <dbReference type="SAM" id="Phobius"/>
    </source>
</evidence>
<feature type="transmembrane region" description="Helical" evidence="1">
    <location>
        <begin position="123"/>
        <end position="144"/>
    </location>
</feature>
<dbReference type="AlphaFoldDB" id="A0A317KVT3"/>
<gene>
    <name evidence="2" type="ORF">DLJ74_14270</name>
</gene>
<feature type="transmembrane region" description="Helical" evidence="1">
    <location>
        <begin position="92"/>
        <end position="111"/>
    </location>
</feature>
<keyword evidence="1" id="KW-0812">Transmembrane</keyword>
<protein>
    <submittedName>
        <fullName evidence="2">Uncharacterized protein</fullName>
    </submittedName>
</protein>
<keyword evidence="1" id="KW-1133">Transmembrane helix</keyword>
<feature type="transmembrane region" description="Helical" evidence="1">
    <location>
        <begin position="156"/>
        <end position="174"/>
    </location>
</feature>
<feature type="transmembrane region" description="Helical" evidence="1">
    <location>
        <begin position="32"/>
        <end position="49"/>
    </location>
</feature>